<dbReference type="PROSITE" id="PS50181">
    <property type="entry name" value="FBOX"/>
    <property type="match status" value="1"/>
</dbReference>
<dbReference type="EMBL" id="BRPK01000002">
    <property type="protein sequence ID" value="GLB34655.1"/>
    <property type="molecule type" value="Genomic_DNA"/>
</dbReference>
<accession>A0A9P3PES5</accession>
<dbReference type="Pfam" id="PF00646">
    <property type="entry name" value="F-box"/>
    <property type="match status" value="1"/>
</dbReference>
<feature type="domain" description="F-box" evidence="1">
    <location>
        <begin position="5"/>
        <end position="51"/>
    </location>
</feature>
<proteinExistence type="predicted"/>
<dbReference type="InterPro" id="IPR036047">
    <property type="entry name" value="F-box-like_dom_sf"/>
</dbReference>
<reference evidence="2" key="1">
    <citation type="submission" date="2022-07" db="EMBL/GenBank/DDBJ databases">
        <title>The genome of Lyophyllum shimeji provides insight into the initial evolution of ectomycorrhizal fungal genome.</title>
        <authorList>
            <person name="Kobayashi Y."/>
            <person name="Shibata T."/>
            <person name="Hirakawa H."/>
            <person name="Shigenobu S."/>
            <person name="Nishiyama T."/>
            <person name="Yamada A."/>
            <person name="Hasebe M."/>
            <person name="Kawaguchi M."/>
        </authorList>
    </citation>
    <scope>NUCLEOTIDE SEQUENCE</scope>
    <source>
        <strain evidence="2">AT787</strain>
    </source>
</reference>
<dbReference type="AlphaFoldDB" id="A0A9P3PES5"/>
<evidence type="ECO:0000313" key="3">
    <source>
        <dbReference type="Proteomes" id="UP001063166"/>
    </source>
</evidence>
<gene>
    <name evidence="2" type="ORF">LshimejAT787_0202200</name>
</gene>
<evidence type="ECO:0000313" key="2">
    <source>
        <dbReference type="EMBL" id="GLB34655.1"/>
    </source>
</evidence>
<dbReference type="SMART" id="SM00256">
    <property type="entry name" value="FBOX"/>
    <property type="match status" value="1"/>
</dbReference>
<sequence length="485" mass="54437">MKAYPPTFDQLPLDILTLVQSFVEPIDIISLRKTCRHLSHVTHQRNVWIDALRRVCTSHGLFLPSFALAQMPRKALEFAALAPRRFCSMIKKATIDTIPPHSTFVLESRLASLINESQAFYDYYLIPGGRYLITHNYGGIILWDLGINLGEMATPVILGSLRGDGHSEIFEVRPSVDGSGIVLFVGTHDDEEYTTAISVYTIFPLVPRPSFLLKASVNGFNVVLNAHSANDTMFAFMHSADELTIWNFEINSIVTWAYQDPNVSDFMILQEHVILFTARKFSLYNIPTLLPCDLGNALTSHVMRGDHYPLMVFAHASDAEYMDVTVPWSSWNTDWNDRPFFGITASTGQETGIIDYYMTEELRSANLPTRMPFLADSIVLRRSQHLRSGVSPSLRFCDRYVIHSWLETEVGVFLIMSGLPTTTLAAHARGRSGMGHVAKLWAPSGAEDSEEPQYIRHFALCPASGRLCVSTNCQEIHIIDFLAPC</sequence>
<dbReference type="InterPro" id="IPR001810">
    <property type="entry name" value="F-box_dom"/>
</dbReference>
<keyword evidence="3" id="KW-1185">Reference proteome</keyword>
<dbReference type="SUPFAM" id="SSF81383">
    <property type="entry name" value="F-box domain"/>
    <property type="match status" value="1"/>
</dbReference>
<comment type="caution">
    <text evidence="2">The sequence shown here is derived from an EMBL/GenBank/DDBJ whole genome shotgun (WGS) entry which is preliminary data.</text>
</comment>
<organism evidence="2 3">
    <name type="scientific">Lyophyllum shimeji</name>
    <name type="common">Hon-shimeji</name>
    <name type="synonym">Tricholoma shimeji</name>
    <dbReference type="NCBI Taxonomy" id="47721"/>
    <lineage>
        <taxon>Eukaryota</taxon>
        <taxon>Fungi</taxon>
        <taxon>Dikarya</taxon>
        <taxon>Basidiomycota</taxon>
        <taxon>Agaricomycotina</taxon>
        <taxon>Agaricomycetes</taxon>
        <taxon>Agaricomycetidae</taxon>
        <taxon>Agaricales</taxon>
        <taxon>Tricholomatineae</taxon>
        <taxon>Lyophyllaceae</taxon>
        <taxon>Lyophyllum</taxon>
    </lineage>
</organism>
<protein>
    <recommendedName>
        <fullName evidence="1">F-box domain-containing protein</fullName>
    </recommendedName>
</protein>
<dbReference type="Proteomes" id="UP001063166">
    <property type="component" value="Unassembled WGS sequence"/>
</dbReference>
<dbReference type="SUPFAM" id="SSF82171">
    <property type="entry name" value="DPP6 N-terminal domain-like"/>
    <property type="match status" value="1"/>
</dbReference>
<evidence type="ECO:0000259" key="1">
    <source>
        <dbReference type="PROSITE" id="PS50181"/>
    </source>
</evidence>
<name>A0A9P3PES5_LYOSH</name>
<dbReference type="OrthoDB" id="3145038at2759"/>